<name>A0A176WDI9_MARPO</name>
<dbReference type="Proteomes" id="UP000077202">
    <property type="component" value="Unassembled WGS sequence"/>
</dbReference>
<protein>
    <recommendedName>
        <fullName evidence="6">Metalloenzyme domain-containing protein</fullName>
    </recommendedName>
</protein>
<keyword evidence="5" id="KW-0324">Glycolysis</keyword>
<dbReference type="Gene3D" id="3.40.720.10">
    <property type="entry name" value="Alkaline Phosphatase, subunit A"/>
    <property type="match status" value="1"/>
</dbReference>
<comment type="function">
    <text evidence="2">Catalyzes the interconversion of 2-phosphoglycerate and 3-phosphoglycerate.</text>
</comment>
<keyword evidence="8" id="KW-1185">Reference proteome</keyword>
<dbReference type="InterPro" id="IPR004456">
    <property type="entry name" value="Pglycerate_mutase_ApgM"/>
</dbReference>
<organism evidence="7 8">
    <name type="scientific">Marchantia polymorpha subsp. ruderalis</name>
    <dbReference type="NCBI Taxonomy" id="1480154"/>
    <lineage>
        <taxon>Eukaryota</taxon>
        <taxon>Viridiplantae</taxon>
        <taxon>Streptophyta</taxon>
        <taxon>Embryophyta</taxon>
        <taxon>Marchantiophyta</taxon>
        <taxon>Marchantiopsida</taxon>
        <taxon>Marchantiidae</taxon>
        <taxon>Marchantiales</taxon>
        <taxon>Marchantiaceae</taxon>
        <taxon>Marchantia</taxon>
    </lineage>
</organism>
<comment type="similarity">
    <text evidence="4">Belongs to the BPG-independent phosphoglycerate mutase family. A-PGAM subfamily.</text>
</comment>
<dbReference type="InterPro" id="IPR017850">
    <property type="entry name" value="Alkaline_phosphatase_core_sf"/>
</dbReference>
<dbReference type="Pfam" id="PF10143">
    <property type="entry name" value="PhosphMutase"/>
    <property type="match status" value="1"/>
</dbReference>
<dbReference type="EMBL" id="LVLJ01001151">
    <property type="protein sequence ID" value="OAE31187.1"/>
    <property type="molecule type" value="Genomic_DNA"/>
</dbReference>
<feature type="domain" description="Metalloenzyme" evidence="6">
    <location>
        <begin position="13"/>
        <end position="355"/>
    </location>
</feature>
<dbReference type="InterPro" id="IPR006124">
    <property type="entry name" value="Metalloenzyme"/>
</dbReference>
<dbReference type="GO" id="GO:0046872">
    <property type="term" value="F:metal ion binding"/>
    <property type="evidence" value="ECO:0007669"/>
    <property type="project" value="InterPro"/>
</dbReference>
<dbReference type="GO" id="GO:0004619">
    <property type="term" value="F:phosphoglycerate mutase activity"/>
    <property type="evidence" value="ECO:0007669"/>
    <property type="project" value="UniProtKB-EC"/>
</dbReference>
<reference evidence="7" key="1">
    <citation type="submission" date="2016-03" db="EMBL/GenBank/DDBJ databases">
        <title>Mechanisms controlling the formation of the plant cell surface in tip-growing cells are functionally conserved among land plants.</title>
        <authorList>
            <person name="Honkanen S."/>
            <person name="Jones V.A."/>
            <person name="Morieri G."/>
            <person name="Champion C."/>
            <person name="Hetherington A.J."/>
            <person name="Kelly S."/>
            <person name="Saint-Marcoux D."/>
            <person name="Proust H."/>
            <person name="Prescott H."/>
            <person name="Dolan L."/>
        </authorList>
    </citation>
    <scope>NUCLEOTIDE SEQUENCE [LARGE SCALE GENOMIC DNA]</scope>
    <source>
        <tissue evidence="7">Whole gametophyte</tissue>
    </source>
</reference>
<proteinExistence type="inferred from homology"/>
<feature type="domain" description="Metalloenzyme" evidence="6">
    <location>
        <begin position="395"/>
        <end position="495"/>
    </location>
</feature>
<evidence type="ECO:0000313" key="8">
    <source>
        <dbReference type="Proteomes" id="UP000077202"/>
    </source>
</evidence>
<sequence length="568" mass="60521">MTNADNLTGLKKKRVAFILVDGLGDVSIPSLGFRTPVQAASTPNLDAVARAGVNGLMDPVEPGLACGSDTAHLSLMGYNPLIYYKGRGAFESLGAGLAMSPGDIAFKSNFATIDDASGIVTSRRADRHFEEEGPILCAALNGLKLPSYPKYQVCVRYATEHRCGVVVKGPGLSGNISGTDPLKDNRLLQTVVGLDDSEEAKHTAAVVNELSNEMRKILTAHPLNAERKVQGKSIANLVLLRGCGIRIESLDLSSTMSDDGDFHLLECFMRNLQLYWAMIISSECGFMPTLSGNVAVMYCEVTNCFMEVLSRVNVQVPTFQEQHGLVPCMVAPTKIIAGLGLSLGIDILDAPGATGDYRTLLTSKATAIASALSAPSKSPPSIFIPGDEGFKPGHSQGYDFGFLHIKAIDDAGHDKAVELKVRAFEAVDVMLGQLARLLWEEEAKNGQFEYSLCITGDHSTPVEYGDHSFEPVPFTICHLKDFVAAKGGESAVLATSLSPFNLPIVGSSALAALAESASARATRDSCDSPVAGDSVVHFDEIAAARGCLGRFQGSEMMGIIKKYMHLTN</sequence>
<evidence type="ECO:0000256" key="3">
    <source>
        <dbReference type="ARBA" id="ARBA00004921"/>
    </source>
</evidence>
<evidence type="ECO:0000256" key="4">
    <source>
        <dbReference type="ARBA" id="ARBA00005524"/>
    </source>
</evidence>
<dbReference type="InterPro" id="IPR042253">
    <property type="entry name" value="Pglycerate_mutase_ApgM_sf"/>
</dbReference>
<dbReference type="CDD" id="cd16011">
    <property type="entry name" value="iPGM_like"/>
    <property type="match status" value="1"/>
</dbReference>
<dbReference type="Pfam" id="PF01676">
    <property type="entry name" value="Metalloenzyme"/>
    <property type="match status" value="2"/>
</dbReference>
<dbReference type="Gene3D" id="3.30.70.2130">
    <property type="entry name" value="Metalloenzyme domain"/>
    <property type="match status" value="1"/>
</dbReference>
<dbReference type="SUPFAM" id="SSF53649">
    <property type="entry name" value="Alkaline phosphatase-like"/>
    <property type="match status" value="1"/>
</dbReference>
<evidence type="ECO:0000256" key="5">
    <source>
        <dbReference type="ARBA" id="ARBA00023152"/>
    </source>
</evidence>
<comment type="pathway">
    <text evidence="3">Carbohydrate degradation.</text>
</comment>
<dbReference type="GO" id="GO:0006096">
    <property type="term" value="P:glycolytic process"/>
    <property type="evidence" value="ECO:0007669"/>
    <property type="project" value="UniProtKB-KW"/>
</dbReference>
<evidence type="ECO:0000259" key="6">
    <source>
        <dbReference type="Pfam" id="PF01676"/>
    </source>
</evidence>
<accession>A0A176WDI9</accession>
<comment type="catalytic activity">
    <reaction evidence="1">
        <text>(2R)-2-phosphoglycerate = (2R)-3-phosphoglycerate</text>
        <dbReference type="Rhea" id="RHEA:15901"/>
        <dbReference type="ChEBI" id="CHEBI:58272"/>
        <dbReference type="ChEBI" id="CHEBI:58289"/>
        <dbReference type="EC" id="5.4.2.12"/>
    </reaction>
</comment>
<evidence type="ECO:0000313" key="7">
    <source>
        <dbReference type="EMBL" id="OAE31187.1"/>
    </source>
</evidence>
<comment type="caution">
    <text evidence="7">The sequence shown here is derived from an EMBL/GenBank/DDBJ whole genome shotgun (WGS) entry which is preliminary data.</text>
</comment>
<dbReference type="AlphaFoldDB" id="A0A176WDI9"/>
<dbReference type="PANTHER" id="PTHR31209:SF0">
    <property type="entry name" value="METALLOENZYME DOMAIN-CONTAINING PROTEIN"/>
    <property type="match status" value="1"/>
</dbReference>
<dbReference type="PANTHER" id="PTHR31209">
    <property type="entry name" value="COFACTOR-INDEPENDENT PHOSPHOGLYCERATE MUTASE"/>
    <property type="match status" value="1"/>
</dbReference>
<evidence type="ECO:0000256" key="2">
    <source>
        <dbReference type="ARBA" id="ARBA00002315"/>
    </source>
</evidence>
<gene>
    <name evidence="7" type="ORF">AXG93_1629s1050</name>
</gene>
<evidence type="ECO:0000256" key="1">
    <source>
        <dbReference type="ARBA" id="ARBA00000370"/>
    </source>
</evidence>